<evidence type="ECO:0000259" key="6">
    <source>
        <dbReference type="Pfam" id="PF04542"/>
    </source>
</evidence>
<dbReference type="RefSeq" id="WP_192590730.1">
    <property type="nucleotide sequence ID" value="NZ_JADBEE010000001.1"/>
</dbReference>
<accession>A0ABR9J4S8</accession>
<evidence type="ECO:0000313" key="9">
    <source>
        <dbReference type="Proteomes" id="UP000636579"/>
    </source>
</evidence>
<evidence type="ECO:0000313" key="8">
    <source>
        <dbReference type="EMBL" id="MBE1513910.1"/>
    </source>
</evidence>
<protein>
    <submittedName>
        <fullName evidence="8">RNA polymerase sigma-70 factor (ECF subfamily)</fullName>
    </submittedName>
</protein>
<comment type="caution">
    <text evidence="8">The sequence shown here is derived from an EMBL/GenBank/DDBJ whole genome shotgun (WGS) entry which is preliminary data.</text>
</comment>
<evidence type="ECO:0000259" key="7">
    <source>
        <dbReference type="Pfam" id="PF08281"/>
    </source>
</evidence>
<dbReference type="SUPFAM" id="SSF88659">
    <property type="entry name" value="Sigma3 and sigma4 domains of RNA polymerase sigma factors"/>
    <property type="match status" value="1"/>
</dbReference>
<keyword evidence="3" id="KW-0731">Sigma factor</keyword>
<reference evidence="8 9" key="1">
    <citation type="submission" date="2020-10" db="EMBL/GenBank/DDBJ databases">
        <title>Sequencing the genomes of 1000 actinobacteria strains.</title>
        <authorList>
            <person name="Klenk H.-P."/>
        </authorList>
    </citation>
    <scope>NUCLEOTIDE SEQUENCE [LARGE SCALE GENOMIC DNA]</scope>
    <source>
        <strain evidence="8 9">DSM 15474</strain>
    </source>
</reference>
<dbReference type="Pfam" id="PF08281">
    <property type="entry name" value="Sigma70_r4_2"/>
    <property type="match status" value="1"/>
</dbReference>
<evidence type="ECO:0000256" key="5">
    <source>
        <dbReference type="SAM" id="MobiDB-lite"/>
    </source>
</evidence>
<dbReference type="Gene3D" id="1.10.10.10">
    <property type="entry name" value="Winged helix-like DNA-binding domain superfamily/Winged helix DNA-binding domain"/>
    <property type="match status" value="1"/>
</dbReference>
<dbReference type="InterPro" id="IPR036388">
    <property type="entry name" value="WH-like_DNA-bd_sf"/>
</dbReference>
<evidence type="ECO:0000256" key="2">
    <source>
        <dbReference type="ARBA" id="ARBA00023015"/>
    </source>
</evidence>
<dbReference type="InterPro" id="IPR014284">
    <property type="entry name" value="RNA_pol_sigma-70_dom"/>
</dbReference>
<comment type="similarity">
    <text evidence="1">Belongs to the sigma-70 factor family. ECF subfamily.</text>
</comment>
<dbReference type="InterPro" id="IPR007627">
    <property type="entry name" value="RNA_pol_sigma70_r2"/>
</dbReference>
<keyword evidence="9" id="KW-1185">Reference proteome</keyword>
<dbReference type="Gene3D" id="1.10.1740.10">
    <property type="match status" value="1"/>
</dbReference>
<gene>
    <name evidence="8" type="ORF">H4W26_000665</name>
</gene>
<keyword evidence="4" id="KW-0804">Transcription</keyword>
<dbReference type="InterPro" id="IPR013324">
    <property type="entry name" value="RNA_pol_sigma_r3/r4-like"/>
</dbReference>
<dbReference type="NCBIfam" id="TIGR02937">
    <property type="entry name" value="sigma70-ECF"/>
    <property type="match status" value="1"/>
</dbReference>
<dbReference type="InterPro" id="IPR013249">
    <property type="entry name" value="RNA_pol_sigma70_r4_t2"/>
</dbReference>
<dbReference type="InterPro" id="IPR039425">
    <property type="entry name" value="RNA_pol_sigma-70-like"/>
</dbReference>
<keyword evidence="2" id="KW-0805">Transcription regulation</keyword>
<dbReference type="Pfam" id="PF04542">
    <property type="entry name" value="Sigma70_r2"/>
    <property type="match status" value="1"/>
</dbReference>
<dbReference type="EMBL" id="JADBEE010000001">
    <property type="protein sequence ID" value="MBE1513910.1"/>
    <property type="molecule type" value="Genomic_DNA"/>
</dbReference>
<dbReference type="PANTHER" id="PTHR43133">
    <property type="entry name" value="RNA POLYMERASE ECF-TYPE SIGMA FACTO"/>
    <property type="match status" value="1"/>
</dbReference>
<proteinExistence type="inferred from homology"/>
<feature type="domain" description="RNA polymerase sigma factor 70 region 4 type 2" evidence="7">
    <location>
        <begin position="120"/>
        <end position="163"/>
    </location>
</feature>
<sequence length="182" mass="20379">MTREAAEHVRTDRPPTARVPSIEFAYDQHSAEIFGFAINALQDRGAAEECVQETFVRAWRALDRFDPGRGSLRTWLFAIARNVVRDAFSARKRLPIPMEPEATQPEAAAEDPPDPTQMMVLVQALGLLSADHREVVVAVHLLGFTYAELAESLQVPVATLRTRSYYGLRGLRRAMEEMEGEA</sequence>
<evidence type="ECO:0000256" key="3">
    <source>
        <dbReference type="ARBA" id="ARBA00023082"/>
    </source>
</evidence>
<name>A0ABR9J4S8_9MICC</name>
<feature type="region of interest" description="Disordered" evidence="5">
    <location>
        <begin position="95"/>
        <end position="114"/>
    </location>
</feature>
<evidence type="ECO:0000256" key="4">
    <source>
        <dbReference type="ARBA" id="ARBA00023163"/>
    </source>
</evidence>
<evidence type="ECO:0000256" key="1">
    <source>
        <dbReference type="ARBA" id="ARBA00010641"/>
    </source>
</evidence>
<feature type="domain" description="RNA polymerase sigma-70 region 2" evidence="6">
    <location>
        <begin position="26"/>
        <end position="93"/>
    </location>
</feature>
<dbReference type="InterPro" id="IPR013325">
    <property type="entry name" value="RNA_pol_sigma_r2"/>
</dbReference>
<dbReference type="PANTHER" id="PTHR43133:SF62">
    <property type="entry name" value="RNA POLYMERASE SIGMA FACTOR SIGZ"/>
    <property type="match status" value="1"/>
</dbReference>
<dbReference type="Proteomes" id="UP000636579">
    <property type="component" value="Unassembled WGS sequence"/>
</dbReference>
<organism evidence="8 9">
    <name type="scientific">Nesterenkonia halotolerans</name>
    <dbReference type="NCBI Taxonomy" id="225325"/>
    <lineage>
        <taxon>Bacteria</taxon>
        <taxon>Bacillati</taxon>
        <taxon>Actinomycetota</taxon>
        <taxon>Actinomycetes</taxon>
        <taxon>Micrococcales</taxon>
        <taxon>Micrococcaceae</taxon>
        <taxon>Nesterenkonia</taxon>
    </lineage>
</organism>
<dbReference type="SUPFAM" id="SSF88946">
    <property type="entry name" value="Sigma2 domain of RNA polymerase sigma factors"/>
    <property type="match status" value="1"/>
</dbReference>